<dbReference type="Gene3D" id="3.40.390.10">
    <property type="entry name" value="Collagenase (Catalytic Domain)"/>
    <property type="match status" value="1"/>
</dbReference>
<dbReference type="GO" id="GO:0008270">
    <property type="term" value="F:zinc ion binding"/>
    <property type="evidence" value="ECO:0007669"/>
    <property type="project" value="UniProtKB-UniRule"/>
</dbReference>
<dbReference type="SMART" id="SM00235">
    <property type="entry name" value="ZnMc"/>
    <property type="match status" value="1"/>
</dbReference>
<comment type="caution">
    <text evidence="12">Lacks conserved residue(s) required for the propagation of feature annotation.</text>
</comment>
<dbReference type="Pfam" id="PF01400">
    <property type="entry name" value="Astacin"/>
    <property type="match status" value="1"/>
</dbReference>
<name>W0S5F3_VERVA</name>
<evidence type="ECO:0000256" key="13">
    <source>
        <dbReference type="RuleBase" id="RU361183"/>
    </source>
</evidence>
<dbReference type="PRINTS" id="PR00480">
    <property type="entry name" value="ASTACIN"/>
</dbReference>
<proteinExistence type="evidence at transcript level"/>
<dbReference type="GO" id="GO:0042588">
    <property type="term" value="C:zymogen granule"/>
    <property type="evidence" value="ECO:0007669"/>
    <property type="project" value="UniProtKB-SubCell"/>
</dbReference>
<feature type="binding site" evidence="12">
    <location>
        <position position="173"/>
    </location>
    <ligand>
        <name>Zn(2+)</name>
        <dbReference type="ChEBI" id="CHEBI:29105"/>
        <note>catalytic</note>
    </ligand>
</feature>
<evidence type="ECO:0000256" key="4">
    <source>
        <dbReference type="ARBA" id="ARBA00022801"/>
    </source>
</evidence>
<feature type="chain" id="PRO_5005149486" description="Metalloendopeptidase" evidence="13">
    <location>
        <begin position="21"/>
        <end position="275"/>
    </location>
</feature>
<dbReference type="OrthoDB" id="291007at2759"/>
<keyword evidence="6 12" id="KW-0482">Metalloprotease</keyword>
<dbReference type="PROSITE" id="PS51864">
    <property type="entry name" value="ASTACIN"/>
    <property type="match status" value="1"/>
</dbReference>
<evidence type="ECO:0000256" key="11">
    <source>
        <dbReference type="ARBA" id="ARBA00024324"/>
    </source>
</evidence>
<keyword evidence="5 12" id="KW-0862">Zinc</keyword>
<dbReference type="PANTHER" id="PTHR10127">
    <property type="entry name" value="DISCOIDIN, CUB, EGF, LAMININ , AND ZINC METALLOPROTEASE DOMAIN CONTAINING"/>
    <property type="match status" value="1"/>
</dbReference>
<dbReference type="GO" id="GO:0004222">
    <property type="term" value="F:metalloendopeptidase activity"/>
    <property type="evidence" value="ECO:0007669"/>
    <property type="project" value="UniProtKB-UniRule"/>
</dbReference>
<evidence type="ECO:0000256" key="6">
    <source>
        <dbReference type="ARBA" id="ARBA00023049"/>
    </source>
</evidence>
<evidence type="ECO:0000256" key="9">
    <source>
        <dbReference type="ARBA" id="ARBA00023180"/>
    </source>
</evidence>
<protein>
    <recommendedName>
        <fullName evidence="13">Metalloendopeptidase</fullName>
        <ecNumber evidence="13">3.4.24.-</ecNumber>
    </recommendedName>
</protein>
<organism evidence="15">
    <name type="scientific">Verasper variegatus</name>
    <name type="common">Spotted flounder</name>
    <dbReference type="NCBI Taxonomy" id="82366"/>
    <lineage>
        <taxon>Eukaryota</taxon>
        <taxon>Metazoa</taxon>
        <taxon>Chordata</taxon>
        <taxon>Craniata</taxon>
        <taxon>Vertebrata</taxon>
        <taxon>Euteleostomi</taxon>
        <taxon>Actinopterygii</taxon>
        <taxon>Neopterygii</taxon>
        <taxon>Teleostei</taxon>
        <taxon>Neoteleostei</taxon>
        <taxon>Acanthomorphata</taxon>
        <taxon>Carangaria</taxon>
        <taxon>Pleuronectiformes</taxon>
        <taxon>Pleuronectoidei</taxon>
        <taxon>Pleuronectidae</taxon>
        <taxon>Verasper</taxon>
    </lineage>
</organism>
<dbReference type="InterPro" id="IPR001506">
    <property type="entry name" value="Peptidase_M12A"/>
</dbReference>
<dbReference type="EMBL" id="AB898061">
    <property type="protein sequence ID" value="BAO25123.1"/>
    <property type="molecule type" value="mRNA"/>
</dbReference>
<dbReference type="SUPFAM" id="SSF55486">
    <property type="entry name" value="Metalloproteases ('zincins'), catalytic domain"/>
    <property type="match status" value="1"/>
</dbReference>
<evidence type="ECO:0000313" key="15">
    <source>
        <dbReference type="EMBL" id="BAO25123.1"/>
    </source>
</evidence>
<feature type="signal peptide" evidence="13">
    <location>
        <begin position="1"/>
        <end position="20"/>
    </location>
</feature>
<dbReference type="EC" id="3.4.24.-" evidence="13"/>
<dbReference type="GO" id="GO:0006508">
    <property type="term" value="P:proteolysis"/>
    <property type="evidence" value="ECO:0007669"/>
    <property type="project" value="UniProtKB-KW"/>
</dbReference>
<dbReference type="InterPro" id="IPR024079">
    <property type="entry name" value="MetalloPept_cat_dom_sf"/>
</dbReference>
<evidence type="ECO:0000256" key="1">
    <source>
        <dbReference type="ARBA" id="ARBA00022670"/>
    </source>
</evidence>
<dbReference type="InterPro" id="IPR006026">
    <property type="entry name" value="Peptidase_Metallo"/>
</dbReference>
<keyword evidence="2 12" id="KW-0479">Metal-binding</keyword>
<evidence type="ECO:0000256" key="2">
    <source>
        <dbReference type="ARBA" id="ARBA00022723"/>
    </source>
</evidence>
<gene>
    <name evidence="15" type="primary">VvLCE</name>
</gene>
<reference evidence="15" key="1">
    <citation type="journal article" date="2014" name="Zool. Sci.">
        <title>Comparison of hatching mode in pelagic and demersal eggs of two closely related species in the order pleuronectiformes.</title>
        <authorList>
            <person name="Kawaguchi M."/>
            <person name="Sano K."/>
            <person name="Yoshizaki N."/>
            <person name="Shimizu D."/>
            <person name="Fujinami Y."/>
            <person name="Noda T."/>
            <person name="Yasumasu S."/>
        </authorList>
    </citation>
    <scope>NUCLEOTIDE SEQUENCE</scope>
</reference>
<keyword evidence="3 13" id="KW-0732">Signal</keyword>
<comment type="subcellular location">
    <subcellularLocation>
        <location evidence="11">Zymogen granule</location>
    </subcellularLocation>
</comment>
<dbReference type="MEROPS" id="M12.006"/>
<evidence type="ECO:0000259" key="14">
    <source>
        <dbReference type="PROSITE" id="PS51864"/>
    </source>
</evidence>
<keyword evidence="7" id="KW-0865">Zymogen</keyword>
<dbReference type="AlphaFoldDB" id="W0S5F3"/>
<feature type="binding site" evidence="12">
    <location>
        <position position="169"/>
    </location>
    <ligand>
        <name>Zn(2+)</name>
        <dbReference type="ChEBI" id="CHEBI:29105"/>
        <note>catalytic</note>
    </ligand>
</feature>
<feature type="domain" description="Peptidase M12A" evidence="14">
    <location>
        <begin position="69"/>
        <end position="269"/>
    </location>
</feature>
<feature type="active site" evidence="12">
    <location>
        <position position="170"/>
    </location>
</feature>
<evidence type="ECO:0000256" key="5">
    <source>
        <dbReference type="ARBA" id="ARBA00022833"/>
    </source>
</evidence>
<keyword evidence="4 12" id="KW-0378">Hydrolase</keyword>
<evidence type="ECO:0000256" key="7">
    <source>
        <dbReference type="ARBA" id="ARBA00023145"/>
    </source>
</evidence>
<keyword evidence="9" id="KW-0325">Glycoprotein</keyword>
<sequence>MAIKTSISLLLMLLLSFCKAQDENDHGADNDTSVDMSDTEDITGTILRMNNGSSDFMLEGDVLIPRTRNAMKCFTKPYTCLWPKSANGNAVVPFLLSEKYDDSEKKEILAALQVIEWKTCIRFVPRIRQRAYLSFEPRYGCASLLGHVGDKQVVSLQRYGCIKHGIIQHEVLHALGFYHEHTRSDRDEYVQINWENINEYFVNNFRMMDTNNLNTPYDYTSVMHYGRTAFGIKRAETIVPIPDTSVAIGQRGSMSDIDVLRINRLYRCWKYMGRG</sequence>
<evidence type="ECO:0000256" key="12">
    <source>
        <dbReference type="PROSITE-ProRule" id="PRU01211"/>
    </source>
</evidence>
<feature type="binding site" evidence="12">
    <location>
        <position position="179"/>
    </location>
    <ligand>
        <name>Zn(2+)</name>
        <dbReference type="ChEBI" id="CHEBI:29105"/>
        <note>catalytic</note>
    </ligand>
</feature>
<keyword evidence="1 12" id="KW-0645">Protease</keyword>
<evidence type="ECO:0000256" key="10">
    <source>
        <dbReference type="ARBA" id="ARBA00023329"/>
    </source>
</evidence>
<keyword evidence="8" id="KW-1015">Disulfide bond</keyword>
<keyword evidence="10" id="KW-0968">Cytoplasmic vesicle</keyword>
<comment type="cofactor">
    <cofactor evidence="12 13">
        <name>Zn(2+)</name>
        <dbReference type="ChEBI" id="CHEBI:29105"/>
    </cofactor>
    <text evidence="12 13">Binds 1 zinc ion per subunit.</text>
</comment>
<dbReference type="PANTHER" id="PTHR10127:SF839">
    <property type="entry name" value="HATCHING ENZYME 1.2-RELATED"/>
    <property type="match status" value="1"/>
</dbReference>
<evidence type="ECO:0000256" key="8">
    <source>
        <dbReference type="ARBA" id="ARBA00023157"/>
    </source>
</evidence>
<evidence type="ECO:0000256" key="3">
    <source>
        <dbReference type="ARBA" id="ARBA00022729"/>
    </source>
</evidence>
<accession>W0S5F3</accession>
<dbReference type="FunFam" id="3.40.390.10:FF:000040">
    <property type="entry name" value="Metalloendopeptidase"/>
    <property type="match status" value="1"/>
</dbReference>